<dbReference type="Proteomes" id="UP000053413">
    <property type="component" value="Unassembled WGS sequence"/>
</dbReference>
<comment type="caution">
    <text evidence="3">The sequence shown here is derived from an EMBL/GenBank/DDBJ whole genome shotgun (WGS) entry which is preliminary data.</text>
</comment>
<dbReference type="Pfam" id="PF00582">
    <property type="entry name" value="Usp"/>
    <property type="match status" value="2"/>
</dbReference>
<gene>
    <name evidence="3" type="ORF">ADL28_29690</name>
</gene>
<dbReference type="SUPFAM" id="SSF52402">
    <property type="entry name" value="Adenine nucleotide alpha hydrolases-like"/>
    <property type="match status" value="2"/>
</dbReference>
<organism evidence="3 4">
    <name type="scientific">Streptomyces violaceusniger</name>
    <dbReference type="NCBI Taxonomy" id="68280"/>
    <lineage>
        <taxon>Bacteria</taxon>
        <taxon>Bacillati</taxon>
        <taxon>Actinomycetota</taxon>
        <taxon>Actinomycetes</taxon>
        <taxon>Kitasatosporales</taxon>
        <taxon>Streptomycetaceae</taxon>
        <taxon>Streptomyces</taxon>
        <taxon>Streptomyces violaceusniger group</taxon>
    </lineage>
</organism>
<name>A0A0X3VUS4_STRVO</name>
<evidence type="ECO:0000256" key="1">
    <source>
        <dbReference type="ARBA" id="ARBA00008791"/>
    </source>
</evidence>
<dbReference type="Gene3D" id="3.40.50.620">
    <property type="entry name" value="HUPs"/>
    <property type="match status" value="2"/>
</dbReference>
<proteinExistence type="inferred from homology"/>
<feature type="domain" description="UspA" evidence="2">
    <location>
        <begin position="21"/>
        <end position="156"/>
    </location>
</feature>
<comment type="similarity">
    <text evidence="1">Belongs to the universal stress protein A family.</text>
</comment>
<evidence type="ECO:0000313" key="3">
    <source>
        <dbReference type="EMBL" id="KUL48414.1"/>
    </source>
</evidence>
<dbReference type="InterPro" id="IPR006016">
    <property type="entry name" value="UspA"/>
</dbReference>
<evidence type="ECO:0000259" key="2">
    <source>
        <dbReference type="Pfam" id="PF00582"/>
    </source>
</evidence>
<dbReference type="PANTHER" id="PTHR46268">
    <property type="entry name" value="STRESS RESPONSE PROTEIN NHAX"/>
    <property type="match status" value="1"/>
</dbReference>
<accession>A0A0X3VUS4</accession>
<evidence type="ECO:0000313" key="4">
    <source>
        <dbReference type="Proteomes" id="UP000053413"/>
    </source>
</evidence>
<protein>
    <recommendedName>
        <fullName evidence="2">UspA domain-containing protein</fullName>
    </recommendedName>
</protein>
<reference evidence="4" key="1">
    <citation type="submission" date="2015-10" db="EMBL/GenBank/DDBJ databases">
        <authorList>
            <person name="Ju K.-S."/>
            <person name="Doroghazi J.R."/>
            <person name="Metcalf W.W."/>
        </authorList>
    </citation>
    <scope>NUCLEOTIDE SEQUENCE [LARGE SCALE GENOMIC DNA]</scope>
    <source>
        <strain evidence="4">NRRL F-8817</strain>
    </source>
</reference>
<dbReference type="InterPro" id="IPR014729">
    <property type="entry name" value="Rossmann-like_a/b/a_fold"/>
</dbReference>
<feature type="domain" description="UspA" evidence="2">
    <location>
        <begin position="170"/>
        <end position="309"/>
    </location>
</feature>
<dbReference type="EMBL" id="LLZJ01000377">
    <property type="protein sequence ID" value="KUL48414.1"/>
    <property type="molecule type" value="Genomic_DNA"/>
</dbReference>
<dbReference type="PANTHER" id="PTHR46268:SF6">
    <property type="entry name" value="UNIVERSAL STRESS PROTEIN UP12"/>
    <property type="match status" value="1"/>
</dbReference>
<dbReference type="PRINTS" id="PR01438">
    <property type="entry name" value="UNVRSLSTRESS"/>
</dbReference>
<sequence length="311" mass="32996">MNLPGAEPPLPTPSYVKADVMLRPVVVGLDGSPESFTAANWAAREAQRRGLPLSLVHAWLRQAGDLPAADSEDTVKHWAQRILRDGGKELTGRYPELPLTAEQVPATAVTALLERAEGAEMLVLGSRGLSALTGFLLGAVGQQVLARATCPVVMVRANERSTAERPGDEVVVALQNLKAAPGPLLDFAFAAASARGATLRAVHVRKLPSSDYGYGLATASVGYLDGDLEGQVNRELERALEPWREKYPQVAVERTIDLAFVAGAVLRATAEAGLLVVGRRTHRSALGTHIGPVTHAVLHHSTVPVAVVPHD</sequence>
<dbReference type="InterPro" id="IPR006015">
    <property type="entry name" value="Universal_stress_UspA"/>
</dbReference>
<dbReference type="AlphaFoldDB" id="A0A0X3VUS4"/>